<evidence type="ECO:0000313" key="3">
    <source>
        <dbReference type="Proteomes" id="UP000299102"/>
    </source>
</evidence>
<comment type="caution">
    <text evidence="2">The sequence shown here is derived from an EMBL/GenBank/DDBJ whole genome shotgun (WGS) entry which is preliminary data.</text>
</comment>
<accession>A0A4C1THR2</accession>
<sequence length="234" mass="25890">MRLKFTLISLQAEKCRRQYLRGGILKKLTPGKSSKGEHLEASTLVRRSNRGRVPVSNASCSAITFRKLYENNSNSSGEGRRRTKLEPAPESRATLRIESITGIRTNITAGIRLETIIGIGPVTDEGMAAEPAAKGSILTFSPGHTLLADKRADARLQFLQLTYKYMHRIRNKRSFRLDQFFFSSLISTFARLSSASVTAADVITIGSIVVYVVDGEIRTEPVRYVAAQALGRSR</sequence>
<gene>
    <name evidence="2" type="ORF">EVAR_7001_1</name>
</gene>
<reference evidence="2 3" key="1">
    <citation type="journal article" date="2019" name="Commun. Biol.">
        <title>The bagworm genome reveals a unique fibroin gene that provides high tensile strength.</title>
        <authorList>
            <person name="Kono N."/>
            <person name="Nakamura H."/>
            <person name="Ohtoshi R."/>
            <person name="Tomita M."/>
            <person name="Numata K."/>
            <person name="Arakawa K."/>
        </authorList>
    </citation>
    <scope>NUCLEOTIDE SEQUENCE [LARGE SCALE GENOMIC DNA]</scope>
</reference>
<dbReference type="EMBL" id="BGZK01000058">
    <property type="protein sequence ID" value="GBP13665.1"/>
    <property type="molecule type" value="Genomic_DNA"/>
</dbReference>
<keyword evidence="3" id="KW-1185">Reference proteome</keyword>
<organism evidence="2 3">
    <name type="scientific">Eumeta variegata</name>
    <name type="common">Bagworm moth</name>
    <name type="synonym">Eumeta japonica</name>
    <dbReference type="NCBI Taxonomy" id="151549"/>
    <lineage>
        <taxon>Eukaryota</taxon>
        <taxon>Metazoa</taxon>
        <taxon>Ecdysozoa</taxon>
        <taxon>Arthropoda</taxon>
        <taxon>Hexapoda</taxon>
        <taxon>Insecta</taxon>
        <taxon>Pterygota</taxon>
        <taxon>Neoptera</taxon>
        <taxon>Endopterygota</taxon>
        <taxon>Lepidoptera</taxon>
        <taxon>Glossata</taxon>
        <taxon>Ditrysia</taxon>
        <taxon>Tineoidea</taxon>
        <taxon>Psychidae</taxon>
        <taxon>Oiketicinae</taxon>
        <taxon>Eumeta</taxon>
    </lineage>
</organism>
<feature type="compositionally biased region" description="Basic and acidic residues" evidence="1">
    <location>
        <begin position="78"/>
        <end position="90"/>
    </location>
</feature>
<dbReference type="Proteomes" id="UP000299102">
    <property type="component" value="Unassembled WGS sequence"/>
</dbReference>
<name>A0A4C1THR2_EUMVA</name>
<evidence type="ECO:0000313" key="2">
    <source>
        <dbReference type="EMBL" id="GBP13665.1"/>
    </source>
</evidence>
<proteinExistence type="predicted"/>
<protein>
    <submittedName>
        <fullName evidence="2">Uncharacterized protein</fullName>
    </submittedName>
</protein>
<feature type="region of interest" description="Disordered" evidence="1">
    <location>
        <begin position="71"/>
        <end position="90"/>
    </location>
</feature>
<evidence type="ECO:0000256" key="1">
    <source>
        <dbReference type="SAM" id="MobiDB-lite"/>
    </source>
</evidence>
<dbReference type="AlphaFoldDB" id="A0A4C1THR2"/>